<dbReference type="InterPro" id="IPR036866">
    <property type="entry name" value="RibonucZ/Hydroxyglut_hydro"/>
</dbReference>
<dbReference type="RefSeq" id="WP_010075010.1">
    <property type="nucleotide sequence ID" value="NC_014393.1"/>
</dbReference>
<dbReference type="KEGG" id="ccb:Clocel_0443"/>
<evidence type="ECO:0000313" key="3">
    <source>
        <dbReference type="Proteomes" id="UP000002730"/>
    </source>
</evidence>
<proteinExistence type="predicted"/>
<dbReference type="AlphaFoldDB" id="D9SQF3"/>
<gene>
    <name evidence="2" type="ordered locus">Clocel_0443</name>
</gene>
<reference evidence="2 3" key="1">
    <citation type="submission" date="2010-08" db="EMBL/GenBank/DDBJ databases">
        <title>Complete sequence of Clostridium cellulovorans 743B.</title>
        <authorList>
            <consortium name="US DOE Joint Genome Institute"/>
            <person name="Lucas S."/>
            <person name="Copeland A."/>
            <person name="Lapidus A."/>
            <person name="Cheng J.-F."/>
            <person name="Bruce D."/>
            <person name="Goodwin L."/>
            <person name="Pitluck S."/>
            <person name="Chertkov O."/>
            <person name="Detter J.C."/>
            <person name="Han C."/>
            <person name="Tapia R."/>
            <person name="Land M."/>
            <person name="Hauser L."/>
            <person name="Chang Y.-J."/>
            <person name="Jeffries C."/>
            <person name="Kyrpides N."/>
            <person name="Ivanova N."/>
            <person name="Mikhailova N."/>
            <person name="Hemme C.L."/>
            <person name="Woyke T."/>
        </authorList>
    </citation>
    <scope>NUCLEOTIDE SEQUENCE [LARGE SCALE GENOMIC DNA]</scope>
    <source>
        <strain evidence="3">ATCC 35296 / DSM 3052 / OCM 3 / 743B</strain>
    </source>
</reference>
<dbReference type="Pfam" id="PF00753">
    <property type="entry name" value="Lactamase_B"/>
    <property type="match status" value="1"/>
</dbReference>
<name>D9SQF3_CLOC7</name>
<evidence type="ECO:0000259" key="1">
    <source>
        <dbReference type="SMART" id="SM00849"/>
    </source>
</evidence>
<dbReference type="eggNOG" id="COG0491">
    <property type="taxonomic scope" value="Bacteria"/>
</dbReference>
<dbReference type="PANTHER" id="PTHR42951">
    <property type="entry name" value="METALLO-BETA-LACTAMASE DOMAIN-CONTAINING"/>
    <property type="match status" value="1"/>
</dbReference>
<dbReference type="EMBL" id="CP002160">
    <property type="protein sequence ID" value="ADL50220.1"/>
    <property type="molecule type" value="Genomic_DNA"/>
</dbReference>
<dbReference type="PANTHER" id="PTHR42951:SF4">
    <property type="entry name" value="ACYL-COENZYME A THIOESTERASE MBLAC2"/>
    <property type="match status" value="1"/>
</dbReference>
<dbReference type="STRING" id="573061.Clocel_0443"/>
<dbReference type="InterPro" id="IPR001279">
    <property type="entry name" value="Metallo-B-lactamas"/>
</dbReference>
<evidence type="ECO:0000313" key="2">
    <source>
        <dbReference type="EMBL" id="ADL50220.1"/>
    </source>
</evidence>
<dbReference type="SUPFAM" id="SSF56281">
    <property type="entry name" value="Metallo-hydrolase/oxidoreductase"/>
    <property type="match status" value="1"/>
</dbReference>
<dbReference type="Gene3D" id="3.60.15.10">
    <property type="entry name" value="Ribonuclease Z/Hydroxyacylglutathione hydrolase-like"/>
    <property type="match status" value="1"/>
</dbReference>
<dbReference type="HOGENOM" id="CLU_054962_2_0_9"/>
<accession>D9SQF3</accession>
<dbReference type="SMART" id="SM00849">
    <property type="entry name" value="Lactamase_B"/>
    <property type="match status" value="1"/>
</dbReference>
<sequence>MEASNMKVINKAGITIHISSSPLDGEKVNSIIVESQNKLVVIDVPLLRPYSKDFRAYANQLGKPIDRVIITHAHPDHWAGLEAFEDLPIYSLSETQEEIQENGEWMLTYHRSLHGDLITDKKIVPNNIIEEGKLIIDSVEYNAIKVTEAEYKHLLVLELPRIKTLISQDMVYNKVYLFLGELTSTGELACDNWIDELKKYKEKNYEVVIPGHGEPTDSSIIDENINYIIEAKGIIKTSKDSDEFKNRMIEKFPDYEIPLMLDMTAYFIYMQNK</sequence>
<dbReference type="InterPro" id="IPR050855">
    <property type="entry name" value="NDM-1-like"/>
</dbReference>
<protein>
    <submittedName>
        <fullName evidence="2">Beta-lactamase domain protein</fullName>
    </submittedName>
</protein>
<keyword evidence="3" id="KW-1185">Reference proteome</keyword>
<dbReference type="Proteomes" id="UP000002730">
    <property type="component" value="Chromosome"/>
</dbReference>
<feature type="domain" description="Metallo-beta-lactamase" evidence="1">
    <location>
        <begin position="27"/>
        <end position="212"/>
    </location>
</feature>
<organism evidence="2 3">
    <name type="scientific">Clostridium cellulovorans (strain ATCC 35296 / DSM 3052 / OCM 3 / 743B)</name>
    <dbReference type="NCBI Taxonomy" id="573061"/>
    <lineage>
        <taxon>Bacteria</taxon>
        <taxon>Bacillati</taxon>
        <taxon>Bacillota</taxon>
        <taxon>Clostridia</taxon>
        <taxon>Eubacteriales</taxon>
        <taxon>Clostridiaceae</taxon>
        <taxon>Clostridium</taxon>
    </lineage>
</organism>
<dbReference type="OrthoDB" id="9761531at2"/>